<gene>
    <name evidence="2" type="ORF">HO133_010652</name>
</gene>
<keyword evidence="3" id="KW-1185">Reference proteome</keyword>
<sequence>MVPCPAQRIFVPSPFEHNSARKAPRLEEPEVADTRRRIPCQWPGCFQVLLSSEDQAAHGALHYNDRSSSDSALLASENNKRPRLRGDPEDTFSFGKKRQCLSHYDVHSSGGSSSIKTAPSASTKTLRAKPSVRCPSSRRPTPKTDDSDMDPVVQHKVKEGKVAHKRAEQKRRSELSSLIAEMEQRLPSQFLTGCQPRNQKPRYTKNGTLKAVLNYHKHQVTVIEEQDKIIEAQAAANAALKEKIAALMQQAQQCGTWNGPPG</sequence>
<feature type="compositionally biased region" description="Basic and acidic residues" evidence="1">
    <location>
        <begin position="78"/>
        <end position="88"/>
    </location>
</feature>
<dbReference type="EMBL" id="JACCJB010000009">
    <property type="protein sequence ID" value="KAF6224078.1"/>
    <property type="molecule type" value="Genomic_DNA"/>
</dbReference>
<evidence type="ECO:0008006" key="4">
    <source>
        <dbReference type="Google" id="ProtNLM"/>
    </source>
</evidence>
<accession>A0A8H6CIG8</accession>
<name>A0A8H6CIG8_9LECA</name>
<feature type="region of interest" description="Disordered" evidence="1">
    <location>
        <begin position="63"/>
        <end position="92"/>
    </location>
</feature>
<dbReference type="RefSeq" id="XP_037153138.1">
    <property type="nucleotide sequence ID" value="XM_037301504.1"/>
</dbReference>
<organism evidence="2 3">
    <name type="scientific">Letharia lupina</name>
    <dbReference type="NCBI Taxonomy" id="560253"/>
    <lineage>
        <taxon>Eukaryota</taxon>
        <taxon>Fungi</taxon>
        <taxon>Dikarya</taxon>
        <taxon>Ascomycota</taxon>
        <taxon>Pezizomycotina</taxon>
        <taxon>Lecanoromycetes</taxon>
        <taxon>OSLEUM clade</taxon>
        <taxon>Lecanoromycetidae</taxon>
        <taxon>Lecanorales</taxon>
        <taxon>Lecanorineae</taxon>
        <taxon>Parmeliaceae</taxon>
        <taxon>Letharia</taxon>
    </lineage>
</organism>
<dbReference type="GeneID" id="59339042"/>
<comment type="caution">
    <text evidence="2">The sequence shown here is derived from an EMBL/GenBank/DDBJ whole genome shotgun (WGS) entry which is preliminary data.</text>
</comment>
<feature type="region of interest" description="Disordered" evidence="1">
    <location>
        <begin position="105"/>
        <end position="150"/>
    </location>
</feature>
<protein>
    <recommendedName>
        <fullName evidence="4">BHLH domain-containing protein</fullName>
    </recommendedName>
</protein>
<reference evidence="2 3" key="1">
    <citation type="journal article" date="2020" name="Genomics">
        <title>Complete, high-quality genomes from long-read metagenomic sequencing of two wolf lichen thalli reveals enigmatic genome architecture.</title>
        <authorList>
            <person name="McKenzie S.K."/>
            <person name="Walston R.F."/>
            <person name="Allen J.L."/>
        </authorList>
    </citation>
    <scope>NUCLEOTIDE SEQUENCE [LARGE SCALE GENOMIC DNA]</scope>
    <source>
        <strain evidence="2">WasteWater1</strain>
    </source>
</reference>
<evidence type="ECO:0000313" key="2">
    <source>
        <dbReference type="EMBL" id="KAF6224078.1"/>
    </source>
</evidence>
<dbReference type="SUPFAM" id="SSF47459">
    <property type="entry name" value="HLH, helix-loop-helix DNA-binding domain"/>
    <property type="match status" value="1"/>
</dbReference>
<dbReference type="Proteomes" id="UP000593566">
    <property type="component" value="Unassembled WGS sequence"/>
</dbReference>
<proteinExistence type="predicted"/>
<evidence type="ECO:0000313" key="3">
    <source>
        <dbReference type="Proteomes" id="UP000593566"/>
    </source>
</evidence>
<dbReference type="AlphaFoldDB" id="A0A8H6CIG8"/>
<dbReference type="InterPro" id="IPR036638">
    <property type="entry name" value="HLH_DNA-bd_sf"/>
</dbReference>
<dbReference type="GO" id="GO:0046983">
    <property type="term" value="F:protein dimerization activity"/>
    <property type="evidence" value="ECO:0007669"/>
    <property type="project" value="InterPro"/>
</dbReference>
<evidence type="ECO:0000256" key="1">
    <source>
        <dbReference type="SAM" id="MobiDB-lite"/>
    </source>
</evidence>
<dbReference type="Gene3D" id="4.10.280.10">
    <property type="entry name" value="Helix-loop-helix DNA-binding domain"/>
    <property type="match status" value="1"/>
</dbReference>
<feature type="compositionally biased region" description="Polar residues" evidence="1">
    <location>
        <begin position="109"/>
        <end position="125"/>
    </location>
</feature>